<evidence type="ECO:0000313" key="7">
    <source>
        <dbReference type="Proteomes" id="UP000620133"/>
    </source>
</evidence>
<evidence type="ECO:0000259" key="5">
    <source>
        <dbReference type="PROSITE" id="PS50850"/>
    </source>
</evidence>
<keyword evidence="7" id="KW-1185">Reference proteome</keyword>
<accession>A0A7U9XUP1</accession>
<keyword evidence="2" id="KW-0812">Transmembrane</keyword>
<dbReference type="InterPro" id="IPR011701">
    <property type="entry name" value="MFS"/>
</dbReference>
<dbReference type="Gene3D" id="1.20.1250.20">
    <property type="entry name" value="MFS general substrate transporter like domains"/>
    <property type="match status" value="1"/>
</dbReference>
<proteinExistence type="predicted"/>
<reference evidence="6" key="1">
    <citation type="submission" date="2021-01" db="EMBL/GenBank/DDBJ databases">
        <title>Draft genome sequence of Acholeplasmataceae bacterium strain Mahy22.</title>
        <authorList>
            <person name="Watanabe M."/>
            <person name="Kojima H."/>
            <person name="Fukui M."/>
        </authorList>
    </citation>
    <scope>NUCLEOTIDE SEQUENCE</scope>
    <source>
        <strain evidence="6">Mahy22</strain>
    </source>
</reference>
<organism evidence="6 7">
    <name type="scientific">Mariniplasma anaerobium</name>
    <dbReference type="NCBI Taxonomy" id="2735436"/>
    <lineage>
        <taxon>Bacteria</taxon>
        <taxon>Bacillati</taxon>
        <taxon>Mycoplasmatota</taxon>
        <taxon>Mollicutes</taxon>
        <taxon>Acholeplasmatales</taxon>
        <taxon>Acholeplasmataceae</taxon>
        <taxon>Mariniplasma</taxon>
    </lineage>
</organism>
<dbReference type="PANTHER" id="PTHR11360:SF308">
    <property type="entry name" value="BLL3089 PROTEIN"/>
    <property type="match status" value="1"/>
</dbReference>
<dbReference type="GO" id="GO:0022857">
    <property type="term" value="F:transmembrane transporter activity"/>
    <property type="evidence" value="ECO:0007669"/>
    <property type="project" value="InterPro"/>
</dbReference>
<evidence type="ECO:0000313" key="6">
    <source>
        <dbReference type="EMBL" id="BCR35743.1"/>
    </source>
</evidence>
<dbReference type="KEGG" id="manr:MPAN_006360"/>
<evidence type="ECO:0000256" key="3">
    <source>
        <dbReference type="ARBA" id="ARBA00022989"/>
    </source>
</evidence>
<sequence>MEKVIKKINNKFYYGWVIVLISNLTFFMSSPGQTYSISVFVNEYENVFSYSSTLISSTYSIATILSGALIIFMGRATDKYGARKMIMIAGAMLALSAFFSSFTSNIVMIFISFFLLRYFGQGSLTLLPNTLTPKWFEKNRTLAISLSAIGGLLGALLIPSFNLWLITQLGWENAWRIWSLILFFIFIPTVYIFAANRPEDHNIPMENQEDEDSQSVQSSLTKMNKNSFSLSEALKTKEFWIAGLISMIPAMFSTGMTFHFFNLMGLRGINNATAAMIIGLIAVPSFIIPFMAKPIIDKQPVKRILSTSLIMMILSMVILMLLITNVSQAIMFILFYGLAIAVQNITLNILWPNYFGLKYLGSIRGAATIFMVAGSALGPLPFGISFDLTGNYNIAILGMVIFTSITLILSFFMGTPKKQLVE</sequence>
<dbReference type="InterPro" id="IPR050327">
    <property type="entry name" value="Proton-linked_MCT"/>
</dbReference>
<gene>
    <name evidence="6" type="ORF">MPAN_006360</name>
</gene>
<dbReference type="RefSeq" id="WP_176238580.1">
    <property type="nucleotide sequence ID" value="NZ_AP024412.1"/>
</dbReference>
<dbReference type="InterPro" id="IPR020846">
    <property type="entry name" value="MFS_dom"/>
</dbReference>
<keyword evidence="4" id="KW-0472">Membrane</keyword>
<dbReference type="PROSITE" id="PS50850">
    <property type="entry name" value="MFS"/>
    <property type="match status" value="1"/>
</dbReference>
<evidence type="ECO:0000256" key="2">
    <source>
        <dbReference type="ARBA" id="ARBA00022692"/>
    </source>
</evidence>
<evidence type="ECO:0000256" key="4">
    <source>
        <dbReference type="ARBA" id="ARBA00023136"/>
    </source>
</evidence>
<dbReference type="EMBL" id="AP024412">
    <property type="protein sequence ID" value="BCR35743.1"/>
    <property type="molecule type" value="Genomic_DNA"/>
</dbReference>
<dbReference type="Pfam" id="PF07690">
    <property type="entry name" value="MFS_1"/>
    <property type="match status" value="1"/>
</dbReference>
<protein>
    <submittedName>
        <fullName evidence="6">MFS transporter</fullName>
    </submittedName>
</protein>
<feature type="domain" description="Major facilitator superfamily (MFS) profile" evidence="5">
    <location>
        <begin position="18"/>
        <end position="418"/>
    </location>
</feature>
<comment type="subcellular location">
    <subcellularLocation>
        <location evidence="1">Cell membrane</location>
        <topology evidence="1">Multi-pass membrane protein</topology>
    </subcellularLocation>
</comment>
<dbReference type="PANTHER" id="PTHR11360">
    <property type="entry name" value="MONOCARBOXYLATE TRANSPORTER"/>
    <property type="match status" value="1"/>
</dbReference>
<dbReference type="Proteomes" id="UP000620133">
    <property type="component" value="Chromosome"/>
</dbReference>
<dbReference type="SUPFAM" id="SSF103473">
    <property type="entry name" value="MFS general substrate transporter"/>
    <property type="match status" value="1"/>
</dbReference>
<dbReference type="AlphaFoldDB" id="A0A7U9XUP1"/>
<dbReference type="GO" id="GO:0005886">
    <property type="term" value="C:plasma membrane"/>
    <property type="evidence" value="ECO:0007669"/>
    <property type="project" value="UniProtKB-SubCell"/>
</dbReference>
<dbReference type="InterPro" id="IPR036259">
    <property type="entry name" value="MFS_trans_sf"/>
</dbReference>
<evidence type="ECO:0000256" key="1">
    <source>
        <dbReference type="ARBA" id="ARBA00004651"/>
    </source>
</evidence>
<keyword evidence="3" id="KW-1133">Transmembrane helix</keyword>
<name>A0A7U9XUP1_9MOLU</name>